<evidence type="ECO:0000313" key="2">
    <source>
        <dbReference type="Proteomes" id="UP001160301"/>
    </source>
</evidence>
<accession>A0ABT6NKF5</accession>
<dbReference type="EMBL" id="JARZHI010000003">
    <property type="protein sequence ID" value="MDI1428802.1"/>
    <property type="molecule type" value="Genomic_DNA"/>
</dbReference>
<proteinExistence type="predicted"/>
<gene>
    <name evidence="1" type="ORF">QHF89_04830</name>
</gene>
<protein>
    <submittedName>
        <fullName evidence="1">Uncharacterized protein</fullName>
    </submittedName>
</protein>
<keyword evidence="2" id="KW-1185">Reference proteome</keyword>
<evidence type="ECO:0000313" key="1">
    <source>
        <dbReference type="EMBL" id="MDI1428802.1"/>
    </source>
</evidence>
<dbReference type="RefSeq" id="WP_136967285.1">
    <property type="nucleotide sequence ID" value="NZ_JARZHI010000003.1"/>
</dbReference>
<comment type="caution">
    <text evidence="1">The sequence shown here is derived from an EMBL/GenBank/DDBJ whole genome shotgun (WGS) entry which is preliminary data.</text>
</comment>
<organism evidence="1 2">
    <name type="scientific">Polyangium sorediatum</name>
    <dbReference type="NCBI Taxonomy" id="889274"/>
    <lineage>
        <taxon>Bacteria</taxon>
        <taxon>Pseudomonadati</taxon>
        <taxon>Myxococcota</taxon>
        <taxon>Polyangia</taxon>
        <taxon>Polyangiales</taxon>
        <taxon>Polyangiaceae</taxon>
        <taxon>Polyangium</taxon>
    </lineage>
</organism>
<sequence length="105" mass="11499">MKPARTVEEVARDLAAAHRRADPDIQQIFMIADPAGAEVRLLEVSSSVGNTGSVMPFRFSARPDLDVPFPSVVILLSPEEKEQLDRQELHLPATWGSSPRLVPIG</sequence>
<dbReference type="Proteomes" id="UP001160301">
    <property type="component" value="Unassembled WGS sequence"/>
</dbReference>
<name>A0ABT6NKF5_9BACT</name>
<reference evidence="1 2" key="1">
    <citation type="submission" date="2023-04" db="EMBL/GenBank/DDBJ databases">
        <title>The genome sequence of Polyangium sorediatum DSM14670.</title>
        <authorList>
            <person name="Zhang X."/>
        </authorList>
    </citation>
    <scope>NUCLEOTIDE SEQUENCE [LARGE SCALE GENOMIC DNA]</scope>
    <source>
        <strain evidence="1 2">DSM 14670</strain>
    </source>
</reference>